<dbReference type="AlphaFoldDB" id="A0A645GIS6"/>
<evidence type="ECO:0000313" key="1">
    <source>
        <dbReference type="EMBL" id="MPN26787.1"/>
    </source>
</evidence>
<protein>
    <submittedName>
        <fullName evidence="1">Uncharacterized protein</fullName>
    </submittedName>
</protein>
<organism evidence="1">
    <name type="scientific">bioreactor metagenome</name>
    <dbReference type="NCBI Taxonomy" id="1076179"/>
    <lineage>
        <taxon>unclassified sequences</taxon>
        <taxon>metagenomes</taxon>
        <taxon>ecological metagenomes</taxon>
    </lineage>
</organism>
<accession>A0A645GIS6</accession>
<comment type="caution">
    <text evidence="1">The sequence shown here is derived from an EMBL/GenBank/DDBJ whole genome shotgun (WGS) entry which is preliminary data.</text>
</comment>
<proteinExistence type="predicted"/>
<dbReference type="EMBL" id="VSSQ01076442">
    <property type="protein sequence ID" value="MPN26787.1"/>
    <property type="molecule type" value="Genomic_DNA"/>
</dbReference>
<name>A0A645GIS6_9ZZZZ</name>
<gene>
    <name evidence="1" type="ORF">SDC9_174212</name>
</gene>
<sequence>MLRFDIDSDGVTMAGSCAYDVFVESRFPHQFLPFDAVLFRIKFKVKIVQQTNIGPESFLFTIAQFAGKVAHHTFYSKGMAQVKRILVIFGK</sequence>
<reference evidence="1" key="1">
    <citation type="submission" date="2019-08" db="EMBL/GenBank/DDBJ databases">
        <authorList>
            <person name="Kucharzyk K."/>
            <person name="Murdoch R.W."/>
            <person name="Higgins S."/>
            <person name="Loffler F."/>
        </authorList>
    </citation>
    <scope>NUCLEOTIDE SEQUENCE</scope>
</reference>